<evidence type="ECO:0000313" key="2">
    <source>
        <dbReference type="Proteomes" id="UP000221247"/>
    </source>
</evidence>
<keyword evidence="2" id="KW-1185">Reference proteome</keyword>
<accession>A0A222YWL0</accession>
<dbReference type="Proteomes" id="UP000221247">
    <property type="component" value="Segment"/>
</dbReference>
<evidence type="ECO:0000313" key="1">
    <source>
        <dbReference type="EMBL" id="ASR76112.1"/>
    </source>
</evidence>
<dbReference type="KEGG" id="vg:54981397"/>
<dbReference type="EMBL" id="MF351863">
    <property type="protein sequence ID" value="ASR76112.1"/>
    <property type="molecule type" value="Genomic_DNA"/>
</dbReference>
<gene>
    <name evidence="1" type="primary">67</name>
    <name evidence="1" type="ORF">PBI_BELLAMY_67</name>
</gene>
<sequence>MMRDYDPLTPEEVNDAAKEFFPLFDIVHRNMPENCTVEDTIKVMETVCSMAQKRRAFDKGEVGPFGFNKKTEEVPA</sequence>
<dbReference type="RefSeq" id="YP_009791224.1">
    <property type="nucleotide sequence ID" value="NC_047838.1"/>
</dbReference>
<proteinExistence type="predicted"/>
<reference evidence="1 2" key="1">
    <citation type="submission" date="2017-06" db="EMBL/GenBank/DDBJ databases">
        <authorList>
            <person name="Kim H.J."/>
            <person name="Triplett B.A."/>
        </authorList>
    </citation>
    <scope>NUCLEOTIDE SEQUENCE [LARGE SCALE GENOMIC DNA]</scope>
</reference>
<dbReference type="GeneID" id="54981397"/>
<organism evidence="1 2">
    <name type="scientific">Synechococcus phage Bellamy</name>
    <dbReference type="NCBI Taxonomy" id="2023996"/>
    <lineage>
        <taxon>Viruses</taxon>
        <taxon>Duplodnaviria</taxon>
        <taxon>Heunggongvirae</taxon>
        <taxon>Uroviricota</taxon>
        <taxon>Caudoviricetes</taxon>
        <taxon>Pantevenvirales</taxon>
        <taxon>Kyanoviridae</taxon>
        <taxon>Bellamyvirus</taxon>
        <taxon>Bellamyvirus bellamy</taxon>
    </lineage>
</organism>
<name>A0A222YWL0_9CAUD</name>
<protein>
    <submittedName>
        <fullName evidence="1">Uncharacterized protein</fullName>
    </submittedName>
</protein>